<accession>A0A1Y1HST0</accession>
<dbReference type="Pfam" id="PF24758">
    <property type="entry name" value="LRR_At5g56370"/>
    <property type="match status" value="1"/>
</dbReference>
<feature type="domain" description="F-box/LRR-repeat protein 15/At3g58940/PEG3-like LRR" evidence="1">
    <location>
        <begin position="165"/>
        <end position="277"/>
    </location>
</feature>
<organism evidence="2 3">
    <name type="scientific">Klebsormidium nitens</name>
    <name type="common">Green alga</name>
    <name type="synonym">Ulothrix nitens</name>
    <dbReference type="NCBI Taxonomy" id="105231"/>
    <lineage>
        <taxon>Eukaryota</taxon>
        <taxon>Viridiplantae</taxon>
        <taxon>Streptophyta</taxon>
        <taxon>Klebsormidiophyceae</taxon>
        <taxon>Klebsormidiales</taxon>
        <taxon>Klebsormidiaceae</taxon>
        <taxon>Klebsormidium</taxon>
    </lineage>
</organism>
<dbReference type="AlphaFoldDB" id="A0A1Y1HST0"/>
<reference evidence="2 3" key="1">
    <citation type="journal article" date="2014" name="Nat. Commun.">
        <title>Klebsormidium flaccidum genome reveals primary factors for plant terrestrial adaptation.</title>
        <authorList>
            <person name="Hori K."/>
            <person name="Maruyama F."/>
            <person name="Fujisawa T."/>
            <person name="Togashi T."/>
            <person name="Yamamoto N."/>
            <person name="Seo M."/>
            <person name="Sato S."/>
            <person name="Yamada T."/>
            <person name="Mori H."/>
            <person name="Tajima N."/>
            <person name="Moriyama T."/>
            <person name="Ikeuchi M."/>
            <person name="Watanabe M."/>
            <person name="Wada H."/>
            <person name="Kobayashi K."/>
            <person name="Saito M."/>
            <person name="Masuda T."/>
            <person name="Sasaki-Sekimoto Y."/>
            <person name="Mashiguchi K."/>
            <person name="Awai K."/>
            <person name="Shimojima M."/>
            <person name="Masuda S."/>
            <person name="Iwai M."/>
            <person name="Nobusawa T."/>
            <person name="Narise T."/>
            <person name="Kondo S."/>
            <person name="Saito H."/>
            <person name="Sato R."/>
            <person name="Murakawa M."/>
            <person name="Ihara Y."/>
            <person name="Oshima-Yamada Y."/>
            <person name="Ohtaka K."/>
            <person name="Satoh M."/>
            <person name="Sonobe K."/>
            <person name="Ishii M."/>
            <person name="Ohtani R."/>
            <person name="Kanamori-Sato M."/>
            <person name="Honoki R."/>
            <person name="Miyazaki D."/>
            <person name="Mochizuki H."/>
            <person name="Umetsu J."/>
            <person name="Higashi K."/>
            <person name="Shibata D."/>
            <person name="Kamiya Y."/>
            <person name="Sato N."/>
            <person name="Nakamura Y."/>
            <person name="Tabata S."/>
            <person name="Ida S."/>
            <person name="Kurokawa K."/>
            <person name="Ohta H."/>
        </authorList>
    </citation>
    <scope>NUCLEOTIDE SEQUENCE [LARGE SCALE GENOMIC DNA]</scope>
    <source>
        <strain evidence="2 3">NIES-2285</strain>
    </source>
</reference>
<dbReference type="SUPFAM" id="SSF52047">
    <property type="entry name" value="RNI-like"/>
    <property type="match status" value="1"/>
</dbReference>
<dbReference type="InterPro" id="IPR055411">
    <property type="entry name" value="LRR_FXL15/At3g58940/PEG3-like"/>
</dbReference>
<dbReference type="EMBL" id="DF236983">
    <property type="protein sequence ID" value="GAQ79616.1"/>
    <property type="molecule type" value="Genomic_DNA"/>
</dbReference>
<evidence type="ECO:0000313" key="3">
    <source>
        <dbReference type="Proteomes" id="UP000054558"/>
    </source>
</evidence>
<dbReference type="InterPro" id="IPR032675">
    <property type="entry name" value="LRR_dom_sf"/>
</dbReference>
<dbReference type="PANTHER" id="PTHR16134">
    <property type="entry name" value="F-BOX/TPR REPEAT PROTEIN POF3"/>
    <property type="match status" value="1"/>
</dbReference>
<name>A0A1Y1HST0_KLENI</name>
<sequence length="458" mass="50863">MEDPCSFDLLPDAVVLDILSRFARASLQDQGAKAHILKWDACEQLIRLQLVCRRWQGLLFLLPELGWRLKGPADERGLVKFLARSPGFLRRLRLSLSTRYKASPELQARLAGVCGSLRELEMVQLRDPEAGPEQCLLEPHFDYVALLNSLSPGGALQTISFTSHVSLASRQTLLPLPSILHLNLTSAFISDNTLQTITDCCPNLRTLHLDYVRGLQDTLIQSPPLQSLKISTGPFPESLSIDATSLTSMDLSVGEMLSIAAPNLRTLTIGSGLPELEVRQQWNVSTLQLRGYYWIWDYIETLLRVCPNLTSLDIDVKNQLSPGVSVPIRTFLWELCPNVREVKLALGVLEILECSEDDVAGVSGERLPMRTGLFEVDGVTTTTLRQIEFFLRSASFEALQLVVLGSSRPALNKASGALAALLELEESWAVLEVTFVPACPGWTQWRIFLTMLNTSRVV</sequence>
<keyword evidence="3" id="KW-1185">Reference proteome</keyword>
<proteinExistence type="predicted"/>
<evidence type="ECO:0000313" key="2">
    <source>
        <dbReference type="EMBL" id="GAQ79616.1"/>
    </source>
</evidence>
<evidence type="ECO:0000259" key="1">
    <source>
        <dbReference type="Pfam" id="PF24758"/>
    </source>
</evidence>
<dbReference type="Gene3D" id="3.80.10.10">
    <property type="entry name" value="Ribonuclease Inhibitor"/>
    <property type="match status" value="1"/>
</dbReference>
<dbReference type="PANTHER" id="PTHR16134:SF119">
    <property type="entry name" value="AT02038P-RELATED"/>
    <property type="match status" value="1"/>
</dbReference>
<gene>
    <name evidence="2" type="ORF">KFL_000340190</name>
</gene>
<protein>
    <recommendedName>
        <fullName evidence="1">F-box/LRR-repeat protein 15/At3g58940/PEG3-like LRR domain-containing protein</fullName>
    </recommendedName>
</protein>
<dbReference type="Proteomes" id="UP000054558">
    <property type="component" value="Unassembled WGS sequence"/>
</dbReference>